<dbReference type="InterPro" id="IPR036010">
    <property type="entry name" value="2Fe-2S_ferredoxin-like_sf"/>
</dbReference>
<dbReference type="CDD" id="cd06216">
    <property type="entry name" value="FNR_iron_sulfur_binding_2"/>
    <property type="match status" value="1"/>
</dbReference>
<evidence type="ECO:0000259" key="2">
    <source>
        <dbReference type="PROSITE" id="PS51384"/>
    </source>
</evidence>
<proteinExistence type="predicted"/>
<dbReference type="InterPro" id="IPR008333">
    <property type="entry name" value="Cbr1-like_FAD-bd_dom"/>
</dbReference>
<comment type="caution">
    <text evidence="3">The sequence shown here is derived from an EMBL/GenBank/DDBJ whole genome shotgun (WGS) entry which is preliminary data.</text>
</comment>
<dbReference type="EMBL" id="MDEE01000005">
    <property type="protein sequence ID" value="PPU57692.1"/>
    <property type="molecule type" value="Genomic_DNA"/>
</dbReference>
<dbReference type="InterPro" id="IPR012675">
    <property type="entry name" value="Beta-grasp_dom_sf"/>
</dbReference>
<dbReference type="PANTHER" id="PTHR47354:SF3">
    <property type="entry name" value="OXIDOREDUCTASE-RELATED"/>
    <property type="match status" value="1"/>
</dbReference>
<dbReference type="InterPro" id="IPR050415">
    <property type="entry name" value="MRET"/>
</dbReference>
<dbReference type="PANTHER" id="PTHR47354">
    <property type="entry name" value="NADH OXIDOREDUCTASE HCR"/>
    <property type="match status" value="1"/>
</dbReference>
<dbReference type="InterPro" id="IPR017927">
    <property type="entry name" value="FAD-bd_FR_type"/>
</dbReference>
<evidence type="ECO:0008006" key="5">
    <source>
        <dbReference type="Google" id="ProtNLM"/>
    </source>
</evidence>
<evidence type="ECO:0000313" key="3">
    <source>
        <dbReference type="EMBL" id="PPU57692.1"/>
    </source>
</evidence>
<dbReference type="Pfam" id="PF00970">
    <property type="entry name" value="FAD_binding_6"/>
    <property type="match status" value="1"/>
</dbReference>
<dbReference type="Proteomes" id="UP000238908">
    <property type="component" value="Unassembled WGS sequence"/>
</dbReference>
<accession>A0A2S7C7Y4</accession>
<dbReference type="PROSITE" id="PS51384">
    <property type="entry name" value="FAD_FR"/>
    <property type="match status" value="1"/>
</dbReference>
<dbReference type="Gene3D" id="3.40.50.80">
    <property type="entry name" value="Nucleotide-binding domain of ferredoxin-NADP reductase (FNR) module"/>
    <property type="match status" value="1"/>
</dbReference>
<dbReference type="Gene3D" id="2.40.30.10">
    <property type="entry name" value="Translation factors"/>
    <property type="match status" value="1"/>
</dbReference>
<dbReference type="Pfam" id="PF00111">
    <property type="entry name" value="Fer2"/>
    <property type="match status" value="1"/>
</dbReference>
<dbReference type="InterPro" id="IPR001041">
    <property type="entry name" value="2Fe-2S_ferredoxin-type"/>
</dbReference>
<organism evidence="3 4">
    <name type="scientific">Xanthomonas dyei</name>
    <dbReference type="NCBI Taxonomy" id="743699"/>
    <lineage>
        <taxon>Bacteria</taxon>
        <taxon>Pseudomonadati</taxon>
        <taxon>Pseudomonadota</taxon>
        <taxon>Gammaproteobacteria</taxon>
        <taxon>Lysobacterales</taxon>
        <taxon>Lysobacteraceae</taxon>
        <taxon>Xanthomonas</taxon>
    </lineage>
</organism>
<gene>
    <name evidence="3" type="ORF">XdyCFBP7245_06130</name>
</gene>
<dbReference type="GO" id="GO:0051536">
    <property type="term" value="F:iron-sulfur cluster binding"/>
    <property type="evidence" value="ECO:0007669"/>
    <property type="project" value="InterPro"/>
</dbReference>
<protein>
    <recommendedName>
        <fullName evidence="5">Ferredoxin reductase</fullName>
    </recommendedName>
</protein>
<dbReference type="CDD" id="cd00207">
    <property type="entry name" value="fer2"/>
    <property type="match status" value="1"/>
</dbReference>
<dbReference type="InterPro" id="IPR017938">
    <property type="entry name" value="Riboflavin_synthase-like_b-brl"/>
</dbReference>
<dbReference type="Pfam" id="PF00175">
    <property type="entry name" value="NAD_binding_1"/>
    <property type="match status" value="1"/>
</dbReference>
<dbReference type="SUPFAM" id="SSF54292">
    <property type="entry name" value="2Fe-2S ferredoxin-like"/>
    <property type="match status" value="1"/>
</dbReference>
<dbReference type="PROSITE" id="PS51085">
    <property type="entry name" value="2FE2S_FER_2"/>
    <property type="match status" value="1"/>
</dbReference>
<sequence>MRIVQPMSLAPTPKSKSPLPARLARRLVSPQLFDFWATRINPLWTLDRPMARLIERNTASRDAVTLVFQANGHWQGLQAGQHVSVGVEIDGRRLLRSYSPTVLADGRLAITVKAIAGGQVSRYLAHDAALGTVVSLDPAFGDMLLPAAPTPLLLLAAGSGITPMRALLRAAAHAGMPGDVDLLYWVRQRDEACFLEEFEALAAAHPRLRVQVLTTREGATPAARVDSYPLEQIAGLSARHVMACGPGGFVQAARARLEGQVAAFQAEAFSVPTLDDGETGDVQVQLSRSGRTLTLLRGQSLLEGLEAQGLRPKHGCRMGICNSCACARQSGTTRHLLTGERSNEPTAQVRLCISAPSTDLILDL</sequence>
<dbReference type="SUPFAM" id="SSF63380">
    <property type="entry name" value="Riboflavin synthase domain-like"/>
    <property type="match status" value="1"/>
</dbReference>
<dbReference type="SUPFAM" id="SSF52343">
    <property type="entry name" value="Ferredoxin reductase-like, C-terminal NADP-linked domain"/>
    <property type="match status" value="1"/>
</dbReference>
<name>A0A2S7C7Y4_9XANT</name>
<feature type="domain" description="2Fe-2S ferredoxin-type" evidence="1">
    <location>
        <begin position="280"/>
        <end position="364"/>
    </location>
</feature>
<dbReference type="Gene3D" id="3.10.20.30">
    <property type="match status" value="1"/>
</dbReference>
<dbReference type="InterPro" id="IPR039261">
    <property type="entry name" value="FNR_nucleotide-bd"/>
</dbReference>
<feature type="domain" description="FAD-binding FR-type" evidence="2">
    <location>
        <begin position="46"/>
        <end position="146"/>
    </location>
</feature>
<dbReference type="GO" id="GO:0016491">
    <property type="term" value="F:oxidoreductase activity"/>
    <property type="evidence" value="ECO:0007669"/>
    <property type="project" value="InterPro"/>
</dbReference>
<dbReference type="AlphaFoldDB" id="A0A2S7C7Y4"/>
<evidence type="ECO:0000313" key="4">
    <source>
        <dbReference type="Proteomes" id="UP000238908"/>
    </source>
</evidence>
<dbReference type="InterPro" id="IPR001433">
    <property type="entry name" value="OxRdtase_FAD/NAD-bd"/>
</dbReference>
<dbReference type="PRINTS" id="PR00406">
    <property type="entry name" value="CYTB5RDTASE"/>
</dbReference>
<reference evidence="3 4" key="1">
    <citation type="submission" date="2016-08" db="EMBL/GenBank/DDBJ databases">
        <authorList>
            <person name="Seilhamer J.J."/>
        </authorList>
    </citation>
    <scope>NUCLEOTIDE SEQUENCE [LARGE SCALE GENOMIC DNA]</scope>
    <source>
        <strain evidence="3 4">CFBP7245</strain>
    </source>
</reference>
<evidence type="ECO:0000259" key="1">
    <source>
        <dbReference type="PROSITE" id="PS51085"/>
    </source>
</evidence>